<evidence type="ECO:0000313" key="9">
    <source>
        <dbReference type="EMBL" id="KAJ8614054.1"/>
    </source>
</evidence>
<dbReference type="PANTHER" id="PTHR11929">
    <property type="entry name" value="ALPHA- 1,3 -FUCOSYLTRANSFERASE"/>
    <property type="match status" value="1"/>
</dbReference>
<keyword evidence="10" id="KW-1185">Reference proteome</keyword>
<comment type="caution">
    <text evidence="9">The sequence shown here is derived from an EMBL/GenBank/DDBJ whole genome shotgun (WGS) entry which is preliminary data.</text>
</comment>
<evidence type="ECO:0000256" key="1">
    <source>
        <dbReference type="ARBA" id="ARBA00004922"/>
    </source>
</evidence>
<keyword evidence="4 5" id="KW-0808">Transferase</keyword>
<evidence type="ECO:0000256" key="5">
    <source>
        <dbReference type="RuleBase" id="RU003832"/>
    </source>
</evidence>
<dbReference type="InterPro" id="IPR001296">
    <property type="entry name" value="Glyco_trans_1"/>
</dbReference>
<feature type="domain" description="Fucosyltransferase C-terminal" evidence="8">
    <location>
        <begin position="599"/>
        <end position="730"/>
    </location>
</feature>
<comment type="pathway">
    <text evidence="1">Protein modification; protein glycosylation.</text>
</comment>
<evidence type="ECO:0000256" key="4">
    <source>
        <dbReference type="ARBA" id="ARBA00022679"/>
    </source>
</evidence>
<dbReference type="InterPro" id="IPR038577">
    <property type="entry name" value="GT10-like_C_sf"/>
</dbReference>
<dbReference type="Gene3D" id="3.40.50.2000">
    <property type="entry name" value="Glycogen Phosphorylase B"/>
    <property type="match status" value="1"/>
</dbReference>
<dbReference type="SUPFAM" id="SSF53756">
    <property type="entry name" value="UDP-Glycosyltransferase/glycogen phosphorylase"/>
    <property type="match status" value="2"/>
</dbReference>
<dbReference type="InterPro" id="IPR001503">
    <property type="entry name" value="Glyco_trans_10"/>
</dbReference>
<dbReference type="InterPro" id="IPR055270">
    <property type="entry name" value="Glyco_tran_10_C"/>
</dbReference>
<accession>A0AAD7UR41</accession>
<comment type="subcellular location">
    <subcellularLocation>
        <location evidence="5">Golgi apparatus</location>
        <location evidence="5">Golgi stack membrane</location>
        <topology evidence="5">Single-pass type II membrane protein</topology>
    </subcellularLocation>
</comment>
<reference evidence="9" key="1">
    <citation type="submission" date="2023-01" db="EMBL/GenBank/DDBJ databases">
        <title>Metagenome sequencing of chrysophaentin producing Chrysophaeum taylorii.</title>
        <authorList>
            <person name="Davison J."/>
            <person name="Bewley C."/>
        </authorList>
    </citation>
    <scope>NUCLEOTIDE SEQUENCE</scope>
    <source>
        <strain evidence="9">NIES-1699</strain>
    </source>
</reference>
<protein>
    <recommendedName>
        <fullName evidence="5">Fucosyltransferase</fullName>
        <ecNumber evidence="5">2.4.1.-</ecNumber>
    </recommendedName>
</protein>
<dbReference type="Pfam" id="PF00534">
    <property type="entry name" value="Glycos_transf_1"/>
    <property type="match status" value="1"/>
</dbReference>
<evidence type="ECO:0000259" key="7">
    <source>
        <dbReference type="Pfam" id="PF00534"/>
    </source>
</evidence>
<proteinExistence type="inferred from homology"/>
<feature type="region of interest" description="Disordered" evidence="6">
    <location>
        <begin position="285"/>
        <end position="309"/>
    </location>
</feature>
<evidence type="ECO:0000313" key="10">
    <source>
        <dbReference type="Proteomes" id="UP001230188"/>
    </source>
</evidence>
<keyword evidence="5" id="KW-0472">Membrane</keyword>
<dbReference type="Gene3D" id="3.40.50.11660">
    <property type="entry name" value="Glycosyl transferase family 10, C-terminal domain"/>
    <property type="match status" value="1"/>
</dbReference>
<organism evidence="9 10">
    <name type="scientific">Chrysophaeum taylorii</name>
    <dbReference type="NCBI Taxonomy" id="2483200"/>
    <lineage>
        <taxon>Eukaryota</taxon>
        <taxon>Sar</taxon>
        <taxon>Stramenopiles</taxon>
        <taxon>Ochrophyta</taxon>
        <taxon>Pelagophyceae</taxon>
        <taxon>Pelagomonadales</taxon>
        <taxon>Pelagomonadaceae</taxon>
        <taxon>Chrysophaeum</taxon>
    </lineage>
</organism>
<keyword evidence="3 5" id="KW-0328">Glycosyltransferase</keyword>
<feature type="compositionally biased region" description="Low complexity" evidence="6">
    <location>
        <begin position="298"/>
        <end position="307"/>
    </location>
</feature>
<dbReference type="PANTHER" id="PTHR11929:SF194">
    <property type="entry name" value="ALPHA-(1,3)-FUCOSYLTRANSFERASE 10"/>
    <property type="match status" value="1"/>
</dbReference>
<gene>
    <name evidence="9" type="ORF">CTAYLR_005848</name>
</gene>
<feature type="domain" description="Glycosyl transferase family 1" evidence="7">
    <location>
        <begin position="252"/>
        <end position="414"/>
    </location>
</feature>
<dbReference type="GO" id="GO:0046920">
    <property type="term" value="F:alpha-(1-&gt;3)-fucosyltransferase activity"/>
    <property type="evidence" value="ECO:0007669"/>
    <property type="project" value="TreeGrafter"/>
</dbReference>
<comment type="similarity">
    <text evidence="2 5">Belongs to the glycosyltransferase 10 family.</text>
</comment>
<keyword evidence="5" id="KW-0333">Golgi apparatus</keyword>
<evidence type="ECO:0000259" key="8">
    <source>
        <dbReference type="Pfam" id="PF00852"/>
    </source>
</evidence>
<dbReference type="Proteomes" id="UP001230188">
    <property type="component" value="Unassembled WGS sequence"/>
</dbReference>
<dbReference type="EMBL" id="JAQMWT010000012">
    <property type="protein sequence ID" value="KAJ8614054.1"/>
    <property type="molecule type" value="Genomic_DNA"/>
</dbReference>
<sequence length="761" mass="81645">MCLSVDGGPEACVEGPIVAISGITPGTHVIDARIGETRTEMVFDAVPSTPPPDRYVPIFDGPAVPQTRRSVCVISNSLEDHSQNFAFAAWTTALDPARWSPQWFVPEASALDVGVAPLLRVKFVPIRAAEPLVEWRSARGNPRHPAVSMWKARHAATAASLAACDAHVYANTYDDDFVAGMVELAAALAPEATRVMELPNLYPPPDAPVDAYVAPSRFAARHASLREDTPRAVVYPAALDPRAFDTTDRRAERRDRFVVAYLGRLAPERSPGLFVRAVAELRRRGDFRPEPPIPGEVSSSSSNSSSSGRALVAVAKGDGPLRAPLERLSVAQGAHVRFEGGIPRNDVPRWLRGVDVLLQPRAAGETFGVANAEAAAAGVVVVAYRFSGAAEAAPSGLLLDSLEPADYADAVLQIDDAARARAIEGRRDVLGAFARRRLVSAYDAFLSSLLQNKSGTPATTLDVFVSPAAEYAAPLVLGALAEAAASRIIVRRRRDEARISVVGCLEGGCVDAWEPRCVEAARRFAAPLTILVCGEPWALRENGGGFATLTVGTTAFADAYLPVAATALAEIDPENPKQVLQRLLLSRTENNTATKRGGVAYLAFRCRDRRERFVAALKRRGLDVAALGACGGGDPHRDFRHHRFGPRWHQDAVDLYGPYKFVVAFENSRVPGYVTEKLLLALLAGAVPVYWGDDPTHIFNPDAFISCSSTLDDCAAEVLRLDNDHEAFEKLRSAPALAPGGFDILAASKLPRDLATALSST</sequence>
<evidence type="ECO:0000256" key="6">
    <source>
        <dbReference type="SAM" id="MobiDB-lite"/>
    </source>
</evidence>
<evidence type="ECO:0000256" key="2">
    <source>
        <dbReference type="ARBA" id="ARBA00008919"/>
    </source>
</evidence>
<name>A0AAD7UR41_9STRA</name>
<dbReference type="GO" id="GO:0032580">
    <property type="term" value="C:Golgi cisterna membrane"/>
    <property type="evidence" value="ECO:0007669"/>
    <property type="project" value="UniProtKB-SubCell"/>
</dbReference>
<dbReference type="EC" id="2.4.1.-" evidence="5"/>
<evidence type="ECO:0000256" key="3">
    <source>
        <dbReference type="ARBA" id="ARBA00022676"/>
    </source>
</evidence>
<dbReference type="Pfam" id="PF00852">
    <property type="entry name" value="Glyco_transf_10"/>
    <property type="match status" value="1"/>
</dbReference>
<dbReference type="AlphaFoldDB" id="A0AAD7UR41"/>
<keyword evidence="5" id="KW-0812">Transmembrane</keyword>